<feature type="transmembrane region" description="Helical" evidence="24">
    <location>
        <begin position="57"/>
        <end position="80"/>
    </location>
</feature>
<dbReference type="Pfam" id="PF01219">
    <property type="entry name" value="DAGK_prokar"/>
    <property type="match status" value="1"/>
</dbReference>
<sequence>MSLAPEYKKLTGVAHFMAAATYSAGGLSRAWKEAAFRQEVAAGCGLAAVYGWLGVDLATAVAATILFLLLIAVEALNTAVEEIVDRISPEISETGRHAKDLGSLAVFCVIVANSLLLLYVVGRALI</sequence>
<comment type="catalytic activity">
    <reaction evidence="24">
        <text>a 1,2-diacyl-sn-glycerol + ATP = a 1,2-diacyl-sn-glycero-3-phosphate + ADP + H(+)</text>
        <dbReference type="Rhea" id="RHEA:10272"/>
        <dbReference type="ChEBI" id="CHEBI:15378"/>
        <dbReference type="ChEBI" id="CHEBI:17815"/>
        <dbReference type="ChEBI" id="CHEBI:30616"/>
        <dbReference type="ChEBI" id="CHEBI:58608"/>
        <dbReference type="ChEBI" id="CHEBI:456216"/>
        <dbReference type="EC" id="2.7.1.107"/>
    </reaction>
</comment>
<evidence type="ECO:0000313" key="25">
    <source>
        <dbReference type="EMBL" id="KAB2683331.1"/>
    </source>
</evidence>
<feature type="binding site" evidence="21">
    <location>
        <begin position="52"/>
        <end position="55"/>
    </location>
    <ligand>
        <name>substrate</name>
    </ligand>
</feature>
<feature type="binding site" evidence="21">
    <location>
        <position position="103"/>
    </location>
    <ligand>
        <name>substrate</name>
    </ligand>
</feature>
<evidence type="ECO:0000256" key="16">
    <source>
        <dbReference type="ARBA" id="ARBA00023098"/>
    </source>
</evidence>
<organism evidence="25 26">
    <name type="scientific">Brucella tritici</name>
    <dbReference type="NCBI Taxonomy" id="94626"/>
    <lineage>
        <taxon>Bacteria</taxon>
        <taxon>Pseudomonadati</taxon>
        <taxon>Pseudomonadota</taxon>
        <taxon>Alphaproteobacteria</taxon>
        <taxon>Hyphomicrobiales</taxon>
        <taxon>Brucellaceae</taxon>
        <taxon>Brucella/Ochrobactrum group</taxon>
        <taxon>Brucella</taxon>
    </lineage>
</organism>
<evidence type="ECO:0000256" key="23">
    <source>
        <dbReference type="PIRSR" id="PIRSR600829-4"/>
    </source>
</evidence>
<evidence type="ECO:0000256" key="18">
    <source>
        <dbReference type="ARBA" id="ARBA00023209"/>
    </source>
</evidence>
<evidence type="ECO:0000256" key="4">
    <source>
        <dbReference type="ARBA" id="ARBA00017575"/>
    </source>
</evidence>
<dbReference type="InterPro" id="IPR000829">
    <property type="entry name" value="DAGK"/>
</dbReference>
<reference evidence="25 26" key="1">
    <citation type="submission" date="2019-09" db="EMBL/GenBank/DDBJ databases">
        <title>Taxonomic organization of the family Brucellaceae based on a phylogenomic approach.</title>
        <authorList>
            <person name="Leclercq S."/>
            <person name="Cloeckaert A."/>
            <person name="Zygmunt M.S."/>
        </authorList>
    </citation>
    <scope>NUCLEOTIDE SEQUENCE [LARGE SCALE GENOMIC DNA]</scope>
    <source>
        <strain evidence="25 26">WS1830</strain>
    </source>
</reference>
<keyword evidence="9 24" id="KW-0812">Transmembrane</keyword>
<dbReference type="GO" id="GO:0046872">
    <property type="term" value="F:metal ion binding"/>
    <property type="evidence" value="ECO:0007669"/>
    <property type="project" value="UniProtKB-KW"/>
</dbReference>
<gene>
    <name evidence="25" type="ORF">F9L08_15940</name>
</gene>
<dbReference type="Proteomes" id="UP000481643">
    <property type="component" value="Unassembled WGS sequence"/>
</dbReference>
<dbReference type="EMBL" id="WBVX01000016">
    <property type="protein sequence ID" value="KAB2683331.1"/>
    <property type="molecule type" value="Genomic_DNA"/>
</dbReference>
<accession>A0A6L3YKC9</accession>
<feature type="binding site" evidence="23">
    <location>
        <position position="81"/>
    </location>
    <ligand>
        <name>a divalent metal cation</name>
        <dbReference type="ChEBI" id="CHEBI:60240"/>
    </ligand>
</feature>
<evidence type="ECO:0000256" key="6">
    <source>
        <dbReference type="ARBA" id="ARBA00022516"/>
    </source>
</evidence>
<keyword evidence="17 24" id="KW-0472">Membrane</keyword>
<dbReference type="InterPro" id="IPR033718">
    <property type="entry name" value="DAGK_prok"/>
</dbReference>
<dbReference type="PROSITE" id="PS01069">
    <property type="entry name" value="DAGK_PROKAR"/>
    <property type="match status" value="1"/>
</dbReference>
<feature type="binding site" evidence="22">
    <location>
        <position position="33"/>
    </location>
    <ligand>
        <name>ATP</name>
        <dbReference type="ChEBI" id="CHEBI:30616"/>
    </ligand>
</feature>
<evidence type="ECO:0000256" key="14">
    <source>
        <dbReference type="ARBA" id="ARBA00022842"/>
    </source>
</evidence>
<dbReference type="GO" id="GO:0005886">
    <property type="term" value="C:plasma membrane"/>
    <property type="evidence" value="ECO:0007669"/>
    <property type="project" value="UniProtKB-SubCell"/>
</dbReference>
<keyword evidence="10 23" id="KW-0479">Metal-binding</keyword>
<name>A0A6L3YKC9_9HYPH</name>
<keyword evidence="12 24" id="KW-0418">Kinase</keyword>
<dbReference type="CDD" id="cd14264">
    <property type="entry name" value="DAGK_IM"/>
    <property type="match status" value="1"/>
</dbReference>
<dbReference type="PANTHER" id="PTHR34299">
    <property type="entry name" value="DIACYLGLYCEROL KINASE"/>
    <property type="match status" value="1"/>
</dbReference>
<dbReference type="PANTHER" id="PTHR34299:SF1">
    <property type="entry name" value="DIACYLGLYCEROL KINASE"/>
    <property type="match status" value="1"/>
</dbReference>
<evidence type="ECO:0000256" key="2">
    <source>
        <dbReference type="ARBA" id="ARBA00005967"/>
    </source>
</evidence>
<evidence type="ECO:0000256" key="9">
    <source>
        <dbReference type="ARBA" id="ARBA00022692"/>
    </source>
</evidence>
<feature type="binding site" evidence="23">
    <location>
        <position position="33"/>
    </location>
    <ligand>
        <name>a divalent metal cation</name>
        <dbReference type="ChEBI" id="CHEBI:60240"/>
    </ligand>
</feature>
<comment type="caution">
    <text evidence="24">Lacks conserved residue(s) required for the propagation of feature annotation.</text>
</comment>
<keyword evidence="14 23" id="KW-0460">Magnesium</keyword>
<evidence type="ECO:0000256" key="10">
    <source>
        <dbReference type="ARBA" id="ARBA00022723"/>
    </source>
</evidence>
<feature type="active site" description="Proton acceptor" evidence="20">
    <location>
        <position position="74"/>
    </location>
</feature>
<evidence type="ECO:0000256" key="15">
    <source>
        <dbReference type="ARBA" id="ARBA00022989"/>
    </source>
</evidence>
<feature type="binding site" evidence="22">
    <location>
        <position position="22"/>
    </location>
    <ligand>
        <name>ATP</name>
        <dbReference type="ChEBI" id="CHEBI:30616"/>
    </ligand>
</feature>
<comment type="similarity">
    <text evidence="2 24">Belongs to the bacterial diacylglycerol kinase family.</text>
</comment>
<proteinExistence type="inferred from homology"/>
<comment type="caution">
    <text evidence="25">The sequence shown here is derived from an EMBL/GenBank/DDBJ whole genome shotgun (WGS) entry which is preliminary data.</text>
</comment>
<evidence type="ECO:0000313" key="26">
    <source>
        <dbReference type="Proteomes" id="UP000481643"/>
    </source>
</evidence>
<evidence type="ECO:0000256" key="17">
    <source>
        <dbReference type="ARBA" id="ARBA00023136"/>
    </source>
</evidence>
<protein>
    <recommendedName>
        <fullName evidence="4 24">Diacylglycerol kinase</fullName>
        <ecNumber evidence="3 24">2.7.1.107</ecNumber>
    </recommendedName>
</protein>
<evidence type="ECO:0000256" key="22">
    <source>
        <dbReference type="PIRSR" id="PIRSR600829-3"/>
    </source>
</evidence>
<keyword evidence="15 24" id="KW-1133">Transmembrane helix</keyword>
<evidence type="ECO:0000256" key="3">
    <source>
        <dbReference type="ARBA" id="ARBA00012133"/>
    </source>
</evidence>
<dbReference type="Gene3D" id="1.10.287.3610">
    <property type="match status" value="1"/>
</dbReference>
<keyword evidence="16 24" id="KW-0443">Lipid metabolism</keyword>
<keyword evidence="18" id="KW-0594">Phospholipid biosynthesis</keyword>
<evidence type="ECO:0000256" key="11">
    <source>
        <dbReference type="ARBA" id="ARBA00022741"/>
    </source>
</evidence>
<comment type="cofactor">
    <cofactor evidence="23">
        <name>Mg(2+)</name>
        <dbReference type="ChEBI" id="CHEBI:18420"/>
    </cofactor>
    <text evidence="23">Mn(2+), Zn(2+), Cd(2+) and Co(2+) support activity to lesser extents.</text>
</comment>
<keyword evidence="7 24" id="KW-0997">Cell inner membrane</keyword>
<evidence type="ECO:0000256" key="13">
    <source>
        <dbReference type="ARBA" id="ARBA00022840"/>
    </source>
</evidence>
<feature type="binding site" evidence="21">
    <location>
        <position position="74"/>
    </location>
    <ligand>
        <name>substrate</name>
    </ligand>
</feature>
<keyword evidence="19 24" id="KW-1208">Phospholipid metabolism</keyword>
<feature type="transmembrane region" description="Helical" evidence="24">
    <location>
        <begin position="101"/>
        <end position="121"/>
    </location>
</feature>
<comment type="subcellular location">
    <subcellularLocation>
        <location evidence="1 24">Cell inner membrane</location>
        <topology evidence="1 24">Multi-pass membrane protein</topology>
    </subcellularLocation>
</comment>
<keyword evidence="5" id="KW-1003">Cell membrane</keyword>
<dbReference type="AlphaFoldDB" id="A0A6L3YKC9"/>
<dbReference type="RefSeq" id="WP_107341109.1">
    <property type="nucleotide sequence ID" value="NZ_WBVX01000016.1"/>
</dbReference>
<evidence type="ECO:0000256" key="20">
    <source>
        <dbReference type="PIRSR" id="PIRSR600829-1"/>
    </source>
</evidence>
<evidence type="ECO:0000256" key="19">
    <source>
        <dbReference type="ARBA" id="ARBA00023264"/>
    </source>
</evidence>
<keyword evidence="13 22" id="KW-0067">ATP-binding</keyword>
<feature type="binding site" evidence="22">
    <location>
        <begin position="99"/>
        <end position="100"/>
    </location>
    <ligand>
        <name>ATP</name>
        <dbReference type="ChEBI" id="CHEBI:30616"/>
    </ligand>
</feature>
<keyword evidence="11 22" id="KW-0547">Nucleotide-binding</keyword>
<dbReference type="InterPro" id="IPR036945">
    <property type="entry name" value="DAGK_sf"/>
</dbReference>
<feature type="binding site" evidence="21">
    <location>
        <begin position="35"/>
        <end position="39"/>
    </location>
    <ligand>
        <name>substrate</name>
    </ligand>
</feature>
<evidence type="ECO:0000256" key="8">
    <source>
        <dbReference type="ARBA" id="ARBA00022679"/>
    </source>
</evidence>
<dbReference type="GO" id="GO:0004143">
    <property type="term" value="F:ATP-dependent diacylglycerol kinase activity"/>
    <property type="evidence" value="ECO:0007669"/>
    <property type="project" value="UniProtKB-EC"/>
</dbReference>
<dbReference type="GO" id="GO:0005524">
    <property type="term" value="F:ATP binding"/>
    <property type="evidence" value="ECO:0007669"/>
    <property type="project" value="UniProtKB-KW"/>
</dbReference>
<keyword evidence="8 24" id="KW-0808">Transferase</keyword>
<evidence type="ECO:0000256" key="7">
    <source>
        <dbReference type="ARBA" id="ARBA00022519"/>
    </source>
</evidence>
<dbReference type="GO" id="GO:0006654">
    <property type="term" value="P:phosphatidic acid biosynthetic process"/>
    <property type="evidence" value="ECO:0007669"/>
    <property type="project" value="InterPro"/>
</dbReference>
<keyword evidence="6" id="KW-0444">Lipid biosynthesis</keyword>
<dbReference type="EC" id="2.7.1.107" evidence="3 24"/>
<evidence type="ECO:0000256" key="24">
    <source>
        <dbReference type="RuleBase" id="RU363065"/>
    </source>
</evidence>
<evidence type="ECO:0000256" key="12">
    <source>
        <dbReference type="ARBA" id="ARBA00022777"/>
    </source>
</evidence>
<evidence type="ECO:0000256" key="1">
    <source>
        <dbReference type="ARBA" id="ARBA00004429"/>
    </source>
</evidence>
<feature type="binding site" evidence="22">
    <location>
        <position position="81"/>
    </location>
    <ligand>
        <name>ATP</name>
        <dbReference type="ChEBI" id="CHEBI:30616"/>
    </ligand>
</feature>
<comment type="function">
    <text evidence="24">Catalyzes the ATP-dependent phosphorylation of sn-l,2-diacylglycerol (DAG) to phosphatidic acid. Involved in the recycling of diacylglycerol produced as a by-product during membrane-derived oligosaccharide (MDO) biosynthesis.</text>
</comment>
<evidence type="ECO:0000256" key="21">
    <source>
        <dbReference type="PIRSR" id="PIRSR600829-2"/>
    </source>
</evidence>
<evidence type="ECO:0000256" key="5">
    <source>
        <dbReference type="ARBA" id="ARBA00022475"/>
    </source>
</evidence>